<keyword evidence="1" id="KW-0378">Hydrolase</keyword>
<organism evidence="1 2">
    <name type="scientific">Kineosporia babensis</name>
    <dbReference type="NCBI Taxonomy" id="499548"/>
    <lineage>
        <taxon>Bacteria</taxon>
        <taxon>Bacillati</taxon>
        <taxon>Actinomycetota</taxon>
        <taxon>Actinomycetes</taxon>
        <taxon>Kineosporiales</taxon>
        <taxon>Kineosporiaceae</taxon>
        <taxon>Kineosporia</taxon>
    </lineage>
</organism>
<dbReference type="SUPFAM" id="SSF56784">
    <property type="entry name" value="HAD-like"/>
    <property type="match status" value="1"/>
</dbReference>
<keyword evidence="2" id="KW-1185">Reference proteome</keyword>
<proteinExistence type="predicted"/>
<reference evidence="1" key="1">
    <citation type="submission" date="2021-11" db="EMBL/GenBank/DDBJ databases">
        <title>Streptomyces corallinus and Kineosporia corallina sp. nov., two new coral-derived marine actinobacteria.</title>
        <authorList>
            <person name="Buangrab K."/>
            <person name="Sutthacheep M."/>
            <person name="Yeemin T."/>
            <person name="Harunari E."/>
            <person name="Igarashi Y."/>
            <person name="Sripreechasak P."/>
            <person name="Kanchanasin P."/>
            <person name="Tanasupawat S."/>
            <person name="Phongsopitanun W."/>
        </authorList>
    </citation>
    <scope>NUCLEOTIDE SEQUENCE</scope>
    <source>
        <strain evidence="1">JCM 31032</strain>
    </source>
</reference>
<dbReference type="AlphaFoldDB" id="A0A9X1SSC4"/>
<dbReference type="PANTHER" id="PTHR43434:SF1">
    <property type="entry name" value="PHOSPHOGLYCOLATE PHOSPHATASE"/>
    <property type="match status" value="1"/>
</dbReference>
<dbReference type="GO" id="GO:0006281">
    <property type="term" value="P:DNA repair"/>
    <property type="evidence" value="ECO:0007669"/>
    <property type="project" value="TreeGrafter"/>
</dbReference>
<dbReference type="InterPro" id="IPR023214">
    <property type="entry name" value="HAD_sf"/>
</dbReference>
<gene>
    <name evidence="1" type="ORF">LR394_06365</name>
</gene>
<evidence type="ECO:0000313" key="2">
    <source>
        <dbReference type="Proteomes" id="UP001138997"/>
    </source>
</evidence>
<evidence type="ECO:0000313" key="1">
    <source>
        <dbReference type="EMBL" id="MCD5310512.1"/>
    </source>
</evidence>
<dbReference type="Pfam" id="PF12710">
    <property type="entry name" value="HAD"/>
    <property type="match status" value="1"/>
</dbReference>
<accession>A0A9X1SSC4</accession>
<dbReference type="Proteomes" id="UP001138997">
    <property type="component" value="Unassembled WGS sequence"/>
</dbReference>
<dbReference type="InterPro" id="IPR036412">
    <property type="entry name" value="HAD-like_sf"/>
</dbReference>
<sequence>MDPAATQTPAAVLWDIDGTLLTSGGVAARAFLEAVEQVTGRAPIPDGIEFGGRIDPEIAQLLLETIEHDVSHVPAALAHYHDLMRERTEALNSRTRALPGVQALVSELAQAQVRQTVVTGNIRSVAAMKLAAAGLVPPIDVEAGGYGDSGATRADVAAAGLQSLFGAEWRSRAAECWIIGDTPRDLACARAVGTRCALVATGRTPMDALVGLGADVVLSGLETSEDLRRFWG</sequence>
<protein>
    <submittedName>
        <fullName evidence="1">Haloacid dehalogenase-like hydrolase</fullName>
    </submittedName>
</protein>
<dbReference type="GO" id="GO:0008967">
    <property type="term" value="F:phosphoglycolate phosphatase activity"/>
    <property type="evidence" value="ECO:0007669"/>
    <property type="project" value="TreeGrafter"/>
</dbReference>
<dbReference type="PANTHER" id="PTHR43434">
    <property type="entry name" value="PHOSPHOGLYCOLATE PHOSPHATASE"/>
    <property type="match status" value="1"/>
</dbReference>
<dbReference type="Gene3D" id="1.10.150.240">
    <property type="entry name" value="Putative phosphatase, domain 2"/>
    <property type="match status" value="1"/>
</dbReference>
<dbReference type="InterPro" id="IPR050155">
    <property type="entry name" value="HAD-like_hydrolase_sf"/>
</dbReference>
<dbReference type="InterPro" id="IPR023198">
    <property type="entry name" value="PGP-like_dom2"/>
</dbReference>
<dbReference type="RefSeq" id="WP_231439469.1">
    <property type="nucleotide sequence ID" value="NZ_JAJOMB010000003.1"/>
</dbReference>
<dbReference type="SFLD" id="SFLDG01129">
    <property type="entry name" value="C1.5:_HAD__Beta-PGM__Phosphata"/>
    <property type="match status" value="1"/>
</dbReference>
<dbReference type="PROSITE" id="PS01228">
    <property type="entry name" value="COF_1"/>
    <property type="match status" value="1"/>
</dbReference>
<comment type="caution">
    <text evidence="1">The sequence shown here is derived from an EMBL/GenBank/DDBJ whole genome shotgun (WGS) entry which is preliminary data.</text>
</comment>
<dbReference type="EMBL" id="JAJOMB010000003">
    <property type="protein sequence ID" value="MCD5310512.1"/>
    <property type="molecule type" value="Genomic_DNA"/>
</dbReference>
<name>A0A9X1SSC4_9ACTN</name>
<dbReference type="SFLD" id="SFLDS00003">
    <property type="entry name" value="Haloacid_Dehalogenase"/>
    <property type="match status" value="1"/>
</dbReference>
<dbReference type="Gene3D" id="3.40.50.1000">
    <property type="entry name" value="HAD superfamily/HAD-like"/>
    <property type="match status" value="1"/>
</dbReference>